<sequence length="175" mass="19624">MYNTTQTSYLSNSSNAFYVDLHRYTGVWYDIAHIPAYFQPPGGYNTTATYSLNMDGTVGVYNNTYYNINGCQSKFSICGIGKSIDCNNRRLIIDFPPSNGVNGPLPGAKGYYDIVILVEDCGNYKYSVVSDPDRRTLYILSRTPYPPACEIQDLLSKAASAGYNVNALEYTYHRY</sequence>
<dbReference type="InterPro" id="IPR012674">
    <property type="entry name" value="Calycin"/>
</dbReference>
<dbReference type="InterPro" id="IPR000566">
    <property type="entry name" value="Lipocln_cytosolic_FA-bd_dom"/>
</dbReference>
<dbReference type="GO" id="GO:0006950">
    <property type="term" value="P:response to stress"/>
    <property type="evidence" value="ECO:0007669"/>
    <property type="project" value="UniProtKB-ARBA"/>
</dbReference>
<dbReference type="Gene3D" id="2.40.128.20">
    <property type="match status" value="1"/>
</dbReference>
<evidence type="ECO:0000256" key="2">
    <source>
        <dbReference type="PIRNR" id="PIRNR036893"/>
    </source>
</evidence>
<dbReference type="RefSeq" id="YP_009448542.1">
    <property type="nucleotide sequence ID" value="NC_036594.1"/>
</dbReference>
<gene>
    <name evidence="4" type="ORF">ORPV_336</name>
</gene>
<dbReference type="InterPro" id="IPR047202">
    <property type="entry name" value="Lipocalin_Blc-like_dom"/>
</dbReference>
<keyword evidence="5" id="KW-1185">Reference proteome</keyword>
<dbReference type="OrthoDB" id="34259at10239"/>
<dbReference type="InterPro" id="IPR022271">
    <property type="entry name" value="Lipocalin_ApoD"/>
</dbReference>
<dbReference type="GeneID" id="35382113"/>
<dbReference type="PANTHER" id="PTHR10612:SF34">
    <property type="entry name" value="APOLIPOPROTEIN D"/>
    <property type="match status" value="1"/>
</dbReference>
<dbReference type="KEGG" id="vg:35382113"/>
<organism evidence="4">
    <name type="scientific">Orpheovirus IHUMI-LCC2</name>
    <dbReference type="NCBI Taxonomy" id="2023057"/>
    <lineage>
        <taxon>Viruses</taxon>
        <taxon>Varidnaviria</taxon>
        <taxon>Bamfordvirae</taxon>
        <taxon>Nucleocytoviricota</taxon>
        <taxon>Megaviricetes</taxon>
        <taxon>Pimascovirales</taxon>
        <taxon>Ocovirineae</taxon>
        <taxon>Orpheoviridae</taxon>
        <taxon>Alphaorpheovirus</taxon>
        <taxon>Alphaorpheovirus massiliense</taxon>
    </lineage>
</organism>
<dbReference type="CDD" id="cd19438">
    <property type="entry name" value="lipocalin_Blc-like"/>
    <property type="match status" value="1"/>
</dbReference>
<reference evidence="4" key="1">
    <citation type="submission" date="2017-08" db="EMBL/GenBank/DDBJ databases">
        <authorList>
            <consortium name="Urmite Genomes"/>
        </authorList>
    </citation>
    <scope>NUCLEOTIDE SEQUENCE [LARGE SCALE GENOMIC DNA]</scope>
    <source>
        <strain evidence="4">IHUMI-LCC2</strain>
    </source>
</reference>
<comment type="similarity">
    <text evidence="1 2">Belongs to the calycin superfamily. Lipocalin family.</text>
</comment>
<evidence type="ECO:0000313" key="5">
    <source>
        <dbReference type="Proteomes" id="UP000236316"/>
    </source>
</evidence>
<dbReference type="Proteomes" id="UP000236316">
    <property type="component" value="Segment"/>
</dbReference>
<feature type="domain" description="Lipocalin/cytosolic fatty-acid binding" evidence="3">
    <location>
        <begin position="19"/>
        <end position="171"/>
    </location>
</feature>
<accession>A0A2I2L3Z7</accession>
<dbReference type="PIRSF" id="PIRSF036893">
    <property type="entry name" value="Lipocalin_ApoD"/>
    <property type="match status" value="1"/>
</dbReference>
<protein>
    <submittedName>
        <fullName evidence="4">Lipocalin</fullName>
    </submittedName>
</protein>
<dbReference type="EMBL" id="LT906555">
    <property type="protein sequence ID" value="SNW62240.1"/>
    <property type="molecule type" value="Genomic_DNA"/>
</dbReference>
<dbReference type="Pfam" id="PF08212">
    <property type="entry name" value="Lipocalin_2"/>
    <property type="match status" value="1"/>
</dbReference>
<evidence type="ECO:0000313" key="4">
    <source>
        <dbReference type="EMBL" id="SNW62240.1"/>
    </source>
</evidence>
<dbReference type="SUPFAM" id="SSF50814">
    <property type="entry name" value="Lipocalins"/>
    <property type="match status" value="1"/>
</dbReference>
<evidence type="ECO:0000259" key="3">
    <source>
        <dbReference type="Pfam" id="PF08212"/>
    </source>
</evidence>
<evidence type="ECO:0000256" key="1">
    <source>
        <dbReference type="ARBA" id="ARBA00006889"/>
    </source>
</evidence>
<dbReference type="PANTHER" id="PTHR10612">
    <property type="entry name" value="APOLIPOPROTEIN D"/>
    <property type="match status" value="1"/>
</dbReference>
<name>A0A2I2L3Z7_9VIRU</name>
<proteinExistence type="inferred from homology"/>